<gene>
    <name evidence="3" type="ORF">NYR02_17085</name>
</gene>
<dbReference type="GO" id="GO:0030234">
    <property type="term" value="F:enzyme regulator activity"/>
    <property type="evidence" value="ECO:0007669"/>
    <property type="project" value="TreeGrafter"/>
</dbReference>
<evidence type="ECO:0000313" key="3">
    <source>
        <dbReference type="EMBL" id="MCT7360738.1"/>
    </source>
</evidence>
<name>A0A9X3ATY0_9GAMM</name>
<keyword evidence="4" id="KW-1185">Reference proteome</keyword>
<dbReference type="EMBL" id="JAOANI010000028">
    <property type="protein sequence ID" value="MCT7360738.1"/>
    <property type="molecule type" value="Genomic_DNA"/>
</dbReference>
<evidence type="ECO:0000313" key="4">
    <source>
        <dbReference type="Proteomes" id="UP001147830"/>
    </source>
</evidence>
<dbReference type="Pfam" id="PF04348">
    <property type="entry name" value="LppC"/>
    <property type="match status" value="1"/>
</dbReference>
<dbReference type="PROSITE" id="PS51257">
    <property type="entry name" value="PROKAR_LIPOPROTEIN"/>
    <property type="match status" value="1"/>
</dbReference>
<dbReference type="GO" id="GO:0031241">
    <property type="term" value="C:periplasmic side of cell outer membrane"/>
    <property type="evidence" value="ECO:0007669"/>
    <property type="project" value="TreeGrafter"/>
</dbReference>
<dbReference type="AlphaFoldDB" id="A0A9X3ATY0"/>
<sequence length="600" mass="67658">MRGNLPDRWLRGLSLLVVSAGLGLSGCSTTPGQTGLEGSSLTESSRQSNSVLMQQIRGELDDGEFGNAALQLQLLHERVLTPQEQVEFLLLSAQLHLGSNEPEIAGEYLSQLSQRMDYATPEQELRASLLKARWYESNGEYLAAARERDFLSGALNPEQREQNHEQIWQDLMAMPEVELLEWAEKTPATQFGDWLRLAAISRNSRLTLDEHLAAVTTWREQNPAHPAAKQLPGGLALLADLAANRPHSVALLLPLSGPLEKTGGAIRDGFMAAYYESLDKGYAIPQVHLYDSQKYGDIDVAYAQAQLDGAQWVIGPINKMQVQALQQRETLPLPTLALNYGDRAEAETTPANLYQYGLAAEDEAVQIAEKAWTDGLRRALVMVPKGNWGERIYAAFEQRWLELGGEIGEQRFYPNRQDYNPEIKALLNVDDSQKRYQTMRRLLRQSTEFEPRRRQDVDWVFMVALPQQARQIKPTLAFNFAGDLPVYATSHVYSGEPNPTKDRDLNGVQFCDVPWLLESSELYRTVEKVMPNGQGGYARLYAMGVDAFRLLPRLKQLEVFPHSQMFGSTGALALDHERRIHRRTECTQFRSGRPQRLARR</sequence>
<dbReference type="GO" id="GO:0009252">
    <property type="term" value="P:peptidoglycan biosynthetic process"/>
    <property type="evidence" value="ECO:0007669"/>
    <property type="project" value="TreeGrafter"/>
</dbReference>
<dbReference type="PANTHER" id="PTHR38038">
    <property type="entry name" value="PENICILLIN-BINDING PROTEIN ACTIVATOR LPOA"/>
    <property type="match status" value="1"/>
</dbReference>
<dbReference type="PANTHER" id="PTHR38038:SF1">
    <property type="entry name" value="PENICILLIN-BINDING PROTEIN ACTIVATOR LPOA"/>
    <property type="match status" value="1"/>
</dbReference>
<evidence type="ECO:0000256" key="2">
    <source>
        <dbReference type="SAM" id="MobiDB-lite"/>
    </source>
</evidence>
<dbReference type="SUPFAM" id="SSF53822">
    <property type="entry name" value="Periplasmic binding protein-like I"/>
    <property type="match status" value="1"/>
</dbReference>
<feature type="compositionally biased region" description="Polar residues" evidence="2">
    <location>
        <begin position="29"/>
        <end position="47"/>
    </location>
</feature>
<keyword evidence="1" id="KW-0472">Membrane</keyword>
<dbReference type="RefSeq" id="WP_260977561.1">
    <property type="nucleotide sequence ID" value="NZ_JAOANI010000028.1"/>
</dbReference>
<protein>
    <submittedName>
        <fullName evidence="3">Penicillin-binding protein activator</fullName>
    </submittedName>
</protein>
<dbReference type="Proteomes" id="UP001147830">
    <property type="component" value="Unassembled WGS sequence"/>
</dbReference>
<reference evidence="3" key="1">
    <citation type="journal article" date="2022" name="Front. Microbiol.">
        <title>Genome-based taxonomic rearrangement of Oceanobacter-related bacteria including the description of Thalassolituus hydrocarbonoclasticus sp. nov. and Thalassolituus pacificus sp. nov. and emended description of the genus Thalassolituus.</title>
        <authorList>
            <person name="Dong C."/>
            <person name="Wei L."/>
            <person name="Wang J."/>
            <person name="Lai Q."/>
            <person name="Huang Z."/>
            <person name="Shao Z."/>
        </authorList>
    </citation>
    <scope>NUCLEOTIDE SEQUENCE</scope>
    <source>
        <strain evidence="3">59MF3M-4</strain>
    </source>
</reference>
<dbReference type="InterPro" id="IPR028082">
    <property type="entry name" value="Peripla_BP_I"/>
</dbReference>
<dbReference type="InterPro" id="IPR007443">
    <property type="entry name" value="LpoA"/>
</dbReference>
<comment type="caution">
    <text evidence="3">The sequence shown here is derived from an EMBL/GenBank/DDBJ whole genome shotgun (WGS) entry which is preliminary data.</text>
</comment>
<accession>A0A9X3ATY0</accession>
<proteinExistence type="predicted"/>
<dbReference type="Gene3D" id="1.25.40.650">
    <property type="match status" value="1"/>
</dbReference>
<dbReference type="Gene3D" id="3.40.50.2300">
    <property type="match status" value="2"/>
</dbReference>
<evidence type="ECO:0000256" key="1">
    <source>
        <dbReference type="ARBA" id="ARBA00023136"/>
    </source>
</evidence>
<dbReference type="CDD" id="cd06339">
    <property type="entry name" value="PBP1_YraM_LppC_lipoprotein-like"/>
    <property type="match status" value="1"/>
</dbReference>
<reference evidence="3" key="2">
    <citation type="submission" date="2022-08" db="EMBL/GenBank/DDBJ databases">
        <authorList>
            <person name="Dong C."/>
        </authorList>
    </citation>
    <scope>NUCLEOTIDE SEQUENCE</scope>
    <source>
        <strain evidence="3">59MF3M-4</strain>
    </source>
</reference>
<feature type="region of interest" description="Disordered" evidence="2">
    <location>
        <begin position="28"/>
        <end position="47"/>
    </location>
</feature>
<organism evidence="3 4">
    <name type="scientific">Thalassolituus pacificus</name>
    <dbReference type="NCBI Taxonomy" id="2975440"/>
    <lineage>
        <taxon>Bacteria</taxon>
        <taxon>Pseudomonadati</taxon>
        <taxon>Pseudomonadota</taxon>
        <taxon>Gammaproteobacteria</taxon>
        <taxon>Oceanospirillales</taxon>
        <taxon>Oceanospirillaceae</taxon>
        <taxon>Thalassolituus</taxon>
    </lineage>
</organism>